<comment type="subunit">
    <text evidence="6">Homodimer.</text>
</comment>
<protein>
    <recommendedName>
        <fullName evidence="6">Iron-sulfur cluster carrier protein</fullName>
    </recommendedName>
</protein>
<evidence type="ECO:0000256" key="4">
    <source>
        <dbReference type="ARBA" id="ARBA00023004"/>
    </source>
</evidence>
<dbReference type="PANTHER" id="PTHR42961:SF2">
    <property type="entry name" value="IRON-SULFUR PROTEIN NUBPL"/>
    <property type="match status" value="1"/>
</dbReference>
<dbReference type="InterPro" id="IPR027417">
    <property type="entry name" value="P-loop_NTPase"/>
</dbReference>
<dbReference type="GO" id="GO:0046872">
    <property type="term" value="F:metal ion binding"/>
    <property type="evidence" value="ECO:0007669"/>
    <property type="project" value="UniProtKB-KW"/>
</dbReference>
<dbReference type="AlphaFoldDB" id="A0A9E2KE48"/>
<dbReference type="Pfam" id="PF10609">
    <property type="entry name" value="ParA"/>
    <property type="match status" value="1"/>
</dbReference>
<keyword evidence="6" id="KW-0378">Hydrolase</keyword>
<evidence type="ECO:0000313" key="8">
    <source>
        <dbReference type="EMBL" id="MBU3804913.1"/>
    </source>
</evidence>
<name>A0A9E2KE48_9FIRM</name>
<dbReference type="InterPro" id="IPR033756">
    <property type="entry name" value="YlxH/NBP35"/>
</dbReference>
<feature type="region of interest" description="Disordered" evidence="7">
    <location>
        <begin position="1"/>
        <end position="27"/>
    </location>
</feature>
<evidence type="ECO:0000256" key="3">
    <source>
        <dbReference type="ARBA" id="ARBA00022840"/>
    </source>
</evidence>
<evidence type="ECO:0000313" key="9">
    <source>
        <dbReference type="Proteomes" id="UP000824229"/>
    </source>
</evidence>
<organism evidence="8 9">
    <name type="scientific">Candidatus Cellulosilyticum pullistercoris</name>
    <dbReference type="NCBI Taxonomy" id="2838521"/>
    <lineage>
        <taxon>Bacteria</taxon>
        <taxon>Bacillati</taxon>
        <taxon>Bacillota</taxon>
        <taxon>Clostridia</taxon>
        <taxon>Lachnospirales</taxon>
        <taxon>Cellulosilyticaceae</taxon>
        <taxon>Cellulosilyticum</taxon>
    </lineage>
</organism>
<sequence>MSQSCESGCGSCSKECSSRKPDPKSMLVKPHTLSHIKKVIGIVSGKGGVGKSSVTSMLAVAMKRKGYGVGILDADITGPSIPKAFGINQKAYATEKGLYPVPSKTQIDVMSINLLLDRPTDPVVWRGPVIAGAVKQFWEEVIWENEDYLFVDMPPGTGDVPLTVFQSIPLDGIIIVTSPQDLVSMIVAKAVKMANMLNVPIIGLVENYSYFVCPDCDKKHQIFGESKIDEVALANNLQVLAKLPIDPAIAKACDNGQVEEVELKPINEVAERIEAFCKEK</sequence>
<gene>
    <name evidence="8" type="ORF">H9872_09190</name>
</gene>
<keyword evidence="4 6" id="KW-0408">Iron</keyword>
<evidence type="ECO:0000256" key="1">
    <source>
        <dbReference type="ARBA" id="ARBA00022723"/>
    </source>
</evidence>
<evidence type="ECO:0000256" key="6">
    <source>
        <dbReference type="HAMAP-Rule" id="MF_02040"/>
    </source>
</evidence>
<dbReference type="GO" id="GO:0016226">
    <property type="term" value="P:iron-sulfur cluster assembly"/>
    <property type="evidence" value="ECO:0007669"/>
    <property type="project" value="InterPro"/>
</dbReference>
<feature type="compositionally biased region" description="Low complexity" evidence="7">
    <location>
        <begin position="1"/>
        <end position="15"/>
    </location>
</feature>
<dbReference type="GO" id="GO:0051539">
    <property type="term" value="F:4 iron, 4 sulfur cluster binding"/>
    <property type="evidence" value="ECO:0007669"/>
    <property type="project" value="TreeGrafter"/>
</dbReference>
<accession>A0A9E2KE48</accession>
<dbReference type="Proteomes" id="UP000824229">
    <property type="component" value="Unassembled WGS sequence"/>
</dbReference>
<dbReference type="FunFam" id="3.40.50.300:FF:001119">
    <property type="entry name" value="Iron-sulfur cluster carrier protein"/>
    <property type="match status" value="1"/>
</dbReference>
<dbReference type="SUPFAM" id="SSF52540">
    <property type="entry name" value="P-loop containing nucleoside triphosphate hydrolases"/>
    <property type="match status" value="1"/>
</dbReference>
<comment type="similarity">
    <text evidence="6">Belongs to the Mrp/NBP35 ATP-binding proteins family.</text>
</comment>
<comment type="caution">
    <text evidence="8">The sequence shown here is derived from an EMBL/GenBank/DDBJ whole genome shotgun (WGS) entry which is preliminary data.</text>
</comment>
<evidence type="ECO:0000256" key="2">
    <source>
        <dbReference type="ARBA" id="ARBA00022741"/>
    </source>
</evidence>
<dbReference type="HAMAP" id="MF_02040">
    <property type="entry name" value="Mrp_NBP35"/>
    <property type="match status" value="1"/>
</dbReference>
<evidence type="ECO:0000256" key="5">
    <source>
        <dbReference type="ARBA" id="ARBA00023014"/>
    </source>
</evidence>
<dbReference type="GO" id="GO:0140663">
    <property type="term" value="F:ATP-dependent FeS chaperone activity"/>
    <property type="evidence" value="ECO:0007669"/>
    <property type="project" value="InterPro"/>
</dbReference>
<keyword evidence="1 6" id="KW-0479">Metal-binding</keyword>
<proteinExistence type="inferred from homology"/>
<dbReference type="InterPro" id="IPR044304">
    <property type="entry name" value="NUBPL-like"/>
</dbReference>
<dbReference type="EMBL" id="JAHLFQ010000211">
    <property type="protein sequence ID" value="MBU3804913.1"/>
    <property type="molecule type" value="Genomic_DNA"/>
</dbReference>
<reference evidence="8" key="2">
    <citation type="submission" date="2021-04" db="EMBL/GenBank/DDBJ databases">
        <authorList>
            <person name="Gilroy R."/>
        </authorList>
    </citation>
    <scope>NUCLEOTIDE SEQUENCE</scope>
    <source>
        <strain evidence="8">B5-657</strain>
    </source>
</reference>
<dbReference type="Gene3D" id="3.40.50.300">
    <property type="entry name" value="P-loop containing nucleotide triphosphate hydrolases"/>
    <property type="match status" value="1"/>
</dbReference>
<keyword evidence="5 6" id="KW-0411">Iron-sulfur</keyword>
<keyword evidence="2 6" id="KW-0547">Nucleotide-binding</keyword>
<reference evidence="8" key="1">
    <citation type="journal article" date="2021" name="PeerJ">
        <title>Extensive microbial diversity within the chicken gut microbiome revealed by metagenomics and culture.</title>
        <authorList>
            <person name="Gilroy R."/>
            <person name="Ravi A."/>
            <person name="Getino M."/>
            <person name="Pursley I."/>
            <person name="Horton D.L."/>
            <person name="Alikhan N.F."/>
            <person name="Baker D."/>
            <person name="Gharbi K."/>
            <person name="Hall N."/>
            <person name="Watson M."/>
            <person name="Adriaenssens E.M."/>
            <person name="Foster-Nyarko E."/>
            <person name="Jarju S."/>
            <person name="Secka A."/>
            <person name="Antonio M."/>
            <person name="Oren A."/>
            <person name="Chaudhuri R.R."/>
            <person name="La Ragione R."/>
            <person name="Hildebrand F."/>
            <person name="Pallen M.J."/>
        </authorList>
    </citation>
    <scope>NUCLEOTIDE SEQUENCE</scope>
    <source>
        <strain evidence="8">B5-657</strain>
    </source>
</reference>
<dbReference type="CDD" id="cd02037">
    <property type="entry name" value="Mrp_NBP35"/>
    <property type="match status" value="1"/>
</dbReference>
<dbReference type="GO" id="GO:0016887">
    <property type="term" value="F:ATP hydrolysis activity"/>
    <property type="evidence" value="ECO:0007669"/>
    <property type="project" value="UniProtKB-UniRule"/>
</dbReference>
<dbReference type="InterPro" id="IPR019591">
    <property type="entry name" value="Mrp/NBP35_ATP-bd"/>
</dbReference>
<feature type="binding site" evidence="6">
    <location>
        <begin position="45"/>
        <end position="52"/>
    </location>
    <ligand>
        <name>ATP</name>
        <dbReference type="ChEBI" id="CHEBI:30616"/>
    </ligand>
</feature>
<comment type="function">
    <text evidence="6">Binds and transfers iron-sulfur (Fe-S) clusters to target apoproteins. Can hydrolyze ATP.</text>
</comment>
<keyword evidence="3 6" id="KW-0067">ATP-binding</keyword>
<dbReference type="PANTHER" id="PTHR42961">
    <property type="entry name" value="IRON-SULFUR PROTEIN NUBPL"/>
    <property type="match status" value="1"/>
</dbReference>
<dbReference type="GO" id="GO:0005524">
    <property type="term" value="F:ATP binding"/>
    <property type="evidence" value="ECO:0007669"/>
    <property type="project" value="UniProtKB-UniRule"/>
</dbReference>
<evidence type="ECO:0000256" key="7">
    <source>
        <dbReference type="SAM" id="MobiDB-lite"/>
    </source>
</evidence>